<dbReference type="GeneID" id="74431307"/>
<feature type="transmembrane region" description="Helical" evidence="7">
    <location>
        <begin position="239"/>
        <end position="259"/>
    </location>
</feature>
<evidence type="ECO:0000256" key="5">
    <source>
        <dbReference type="ARBA" id="ARBA00022989"/>
    </source>
</evidence>
<feature type="transmembrane region" description="Helical" evidence="7">
    <location>
        <begin position="161"/>
        <end position="180"/>
    </location>
</feature>
<dbReference type="CDD" id="cd17477">
    <property type="entry name" value="MFS_YcaD_like"/>
    <property type="match status" value="1"/>
</dbReference>
<dbReference type="SUPFAM" id="SSF103473">
    <property type="entry name" value="MFS general substrate transporter"/>
    <property type="match status" value="1"/>
</dbReference>
<dbReference type="KEGG" id="cis:CINS_0498"/>
<dbReference type="PANTHER" id="PTHR23521:SF2">
    <property type="entry name" value="TRANSPORTER MFS SUPERFAMILY"/>
    <property type="match status" value="1"/>
</dbReference>
<feature type="transmembrane region" description="Helical" evidence="7">
    <location>
        <begin position="291"/>
        <end position="309"/>
    </location>
</feature>
<dbReference type="InterPro" id="IPR020846">
    <property type="entry name" value="MFS_dom"/>
</dbReference>
<feature type="domain" description="Major facilitator superfamily (MFS) profile" evidence="8">
    <location>
        <begin position="10"/>
        <end position="380"/>
    </location>
</feature>
<evidence type="ECO:0000256" key="2">
    <source>
        <dbReference type="ARBA" id="ARBA00022448"/>
    </source>
</evidence>
<feature type="transmembrane region" description="Helical" evidence="7">
    <location>
        <begin position="201"/>
        <end position="227"/>
    </location>
</feature>
<feature type="transmembrane region" description="Helical" evidence="7">
    <location>
        <begin position="330"/>
        <end position="352"/>
    </location>
</feature>
<dbReference type="RefSeq" id="WP_039649562.1">
    <property type="nucleotide sequence ID" value="NZ_CP007770.1"/>
</dbReference>
<keyword evidence="3" id="KW-1003">Cell membrane</keyword>
<evidence type="ECO:0000256" key="3">
    <source>
        <dbReference type="ARBA" id="ARBA00022475"/>
    </source>
</evidence>
<keyword evidence="2" id="KW-0813">Transport</keyword>
<dbReference type="STRING" id="1031564.CINS_0498"/>
<evidence type="ECO:0000256" key="4">
    <source>
        <dbReference type="ARBA" id="ARBA00022692"/>
    </source>
</evidence>
<feature type="transmembrane region" description="Helical" evidence="7">
    <location>
        <begin position="134"/>
        <end position="155"/>
    </location>
</feature>
<sequence>MLSSKRTIQSLTALFFGMAFIFIGSALTVNSIAIILKQNNVSNFYIGLIGSCYFLGAMVSTICAHRIVSKVGHIRSFGIFAIIFGIATMLHSLNSNLYFWMFLRFLLGFCYYALLMVIESWLNEKAKNSIRSRVIAFYEVIFYSSSGFGILLMSFDFTGHTLFILSASFIMFASIPLFLIRIKEPILPQKTKISIPKVFDVVPLALVTSFIAGMLLNGFFSMASLFILIQGFGAKEASFFIFCTMLGGFISQLFIGTLSDKISRKFAIILCAFTALIAMFCILLFNQSPYLKYLFGLLLGMGMCCLYALSLARANDMLDDSSKRVELGRAVLFTYSCGALFAPAILGTLMYYFESYGFIYFYICLLSVLVLFAIDKPKFKNFTKFKRKPGNMVMLDDN</sequence>
<accession>A0A0A8H1H2</accession>
<keyword evidence="4 7" id="KW-0812">Transmembrane</keyword>
<feature type="transmembrane region" description="Helical" evidence="7">
    <location>
        <begin position="76"/>
        <end position="93"/>
    </location>
</feature>
<evidence type="ECO:0000256" key="1">
    <source>
        <dbReference type="ARBA" id="ARBA00004651"/>
    </source>
</evidence>
<dbReference type="AlphaFoldDB" id="A0A0A8H1H2"/>
<comment type="subcellular location">
    <subcellularLocation>
        <location evidence="1">Cell membrane</location>
        <topology evidence="1">Multi-pass membrane protein</topology>
    </subcellularLocation>
</comment>
<dbReference type="GO" id="GO:0022857">
    <property type="term" value="F:transmembrane transporter activity"/>
    <property type="evidence" value="ECO:0007669"/>
    <property type="project" value="InterPro"/>
</dbReference>
<feature type="transmembrane region" description="Helical" evidence="7">
    <location>
        <begin position="358"/>
        <end position="374"/>
    </location>
</feature>
<dbReference type="PROSITE" id="PS50850">
    <property type="entry name" value="MFS"/>
    <property type="match status" value="1"/>
</dbReference>
<dbReference type="InterPro" id="IPR036259">
    <property type="entry name" value="MFS_trans_sf"/>
</dbReference>
<name>A0A0A8H1H2_9BACT</name>
<dbReference type="EMBL" id="CP007770">
    <property type="protein sequence ID" value="AJC87485.1"/>
    <property type="molecule type" value="Genomic_DNA"/>
</dbReference>
<dbReference type="Proteomes" id="UP000031163">
    <property type="component" value="Chromosome"/>
</dbReference>
<feature type="transmembrane region" description="Helical" evidence="7">
    <location>
        <begin position="12"/>
        <end position="36"/>
    </location>
</feature>
<evidence type="ECO:0000313" key="9">
    <source>
        <dbReference type="EMBL" id="AJC87485.1"/>
    </source>
</evidence>
<keyword evidence="6 7" id="KW-0472">Membrane</keyword>
<dbReference type="PANTHER" id="PTHR23521">
    <property type="entry name" value="TRANSPORTER MFS SUPERFAMILY"/>
    <property type="match status" value="1"/>
</dbReference>
<dbReference type="InterPro" id="IPR011701">
    <property type="entry name" value="MFS"/>
</dbReference>
<evidence type="ECO:0000256" key="6">
    <source>
        <dbReference type="ARBA" id="ARBA00023136"/>
    </source>
</evidence>
<dbReference type="GO" id="GO:0005886">
    <property type="term" value="C:plasma membrane"/>
    <property type="evidence" value="ECO:0007669"/>
    <property type="project" value="UniProtKB-SubCell"/>
</dbReference>
<dbReference type="Gene3D" id="1.20.1250.20">
    <property type="entry name" value="MFS general substrate transporter like domains"/>
    <property type="match status" value="2"/>
</dbReference>
<evidence type="ECO:0000256" key="7">
    <source>
        <dbReference type="SAM" id="Phobius"/>
    </source>
</evidence>
<dbReference type="Pfam" id="PF07690">
    <property type="entry name" value="MFS_1"/>
    <property type="match status" value="1"/>
</dbReference>
<feature type="transmembrane region" description="Helical" evidence="7">
    <location>
        <begin position="266"/>
        <end position="285"/>
    </location>
</feature>
<protein>
    <submittedName>
        <fullName evidence="9">Major facilitator superfamily transporter, possible sugar permease</fullName>
    </submittedName>
</protein>
<reference evidence="9 10" key="1">
    <citation type="journal article" date="2014" name="Genome Biol. Evol.">
        <title>Comparative Genomics of the Campylobacter lari Group.</title>
        <authorList>
            <person name="Miller W.G."/>
            <person name="Yee E."/>
            <person name="Chapman M.H."/>
            <person name="Smith T.P."/>
            <person name="Bono J.L."/>
            <person name="Huynh S."/>
            <person name="Parker C.T."/>
            <person name="Vandamme P."/>
            <person name="Luong K."/>
            <person name="Korlach J."/>
        </authorList>
    </citation>
    <scope>NUCLEOTIDE SEQUENCE [LARGE SCALE GENOMIC DNA]</scope>
    <source>
        <strain evidence="9 10">NCTC 12927</strain>
    </source>
</reference>
<feature type="transmembrane region" description="Helical" evidence="7">
    <location>
        <begin position="42"/>
        <end position="64"/>
    </location>
</feature>
<dbReference type="InterPro" id="IPR047200">
    <property type="entry name" value="MFS_YcaD-like"/>
</dbReference>
<dbReference type="HOGENOM" id="CLU_035018_1_1_7"/>
<organism evidence="9 10">
    <name type="scientific">Campylobacter insulaenigrae NCTC 12927</name>
    <dbReference type="NCBI Taxonomy" id="1031564"/>
    <lineage>
        <taxon>Bacteria</taxon>
        <taxon>Pseudomonadati</taxon>
        <taxon>Campylobacterota</taxon>
        <taxon>Epsilonproteobacteria</taxon>
        <taxon>Campylobacterales</taxon>
        <taxon>Campylobacteraceae</taxon>
        <taxon>Campylobacter</taxon>
    </lineage>
</organism>
<evidence type="ECO:0000259" key="8">
    <source>
        <dbReference type="PROSITE" id="PS50850"/>
    </source>
</evidence>
<feature type="transmembrane region" description="Helical" evidence="7">
    <location>
        <begin position="99"/>
        <end position="122"/>
    </location>
</feature>
<keyword evidence="5 7" id="KW-1133">Transmembrane helix</keyword>
<proteinExistence type="predicted"/>
<evidence type="ECO:0000313" key="10">
    <source>
        <dbReference type="Proteomes" id="UP000031163"/>
    </source>
</evidence>
<gene>
    <name evidence="9" type="ORF">CINS_0498</name>
</gene>